<reference evidence="2 4" key="2">
    <citation type="submission" date="2014-08" db="EMBL/GenBank/DDBJ databases">
        <authorList>
            <person name="Moulin Lionel"/>
        </authorList>
    </citation>
    <scope>NUCLEOTIDE SEQUENCE [LARGE SCALE GENOMIC DNA]</scope>
</reference>
<reference evidence="3" key="1">
    <citation type="submission" date="2014-08" db="EMBL/GenBank/DDBJ databases">
        <authorList>
            <person name="Moulin L."/>
        </authorList>
    </citation>
    <scope>NUCLEOTIDE SEQUENCE [LARGE SCALE GENOMIC DNA]</scope>
</reference>
<keyword evidence="3" id="KW-1185">Reference proteome</keyword>
<evidence type="ECO:0000313" key="4">
    <source>
        <dbReference type="Proteomes" id="UP000046122"/>
    </source>
</evidence>
<dbReference type="AlphaFoldDB" id="A0A090FYW8"/>
<accession>A0A090FYW8</accession>
<dbReference type="Proteomes" id="UP000046122">
    <property type="component" value="Unassembled WGS sequence"/>
</dbReference>
<evidence type="ECO:0000313" key="2">
    <source>
        <dbReference type="EMBL" id="CDX52681.1"/>
    </source>
</evidence>
<protein>
    <submittedName>
        <fullName evidence="2">Uncharacterized protein</fullName>
    </submittedName>
</protein>
<gene>
    <name evidence="1" type="ORF">MPL3356_270079</name>
    <name evidence="2" type="ORF">MPL3365_170029</name>
</gene>
<dbReference type="Proteomes" id="UP000045285">
    <property type="component" value="Unassembled WGS sequence"/>
</dbReference>
<name>A0A090FYW8_MESPL</name>
<sequence length="35" mass="3931">MWSLLTTLLVACQLHSHSHDTHPDIAVAQVTQEFT</sequence>
<dbReference type="EMBL" id="CCNE01000009">
    <property type="protein sequence ID" value="CDX52681.1"/>
    <property type="molecule type" value="Genomic_DNA"/>
</dbReference>
<dbReference type="EMBL" id="CCMZ01000020">
    <property type="protein sequence ID" value="CDX18372.1"/>
    <property type="molecule type" value="Genomic_DNA"/>
</dbReference>
<organism evidence="2 4">
    <name type="scientific">Mesorhizobium plurifarium</name>
    <dbReference type="NCBI Taxonomy" id="69974"/>
    <lineage>
        <taxon>Bacteria</taxon>
        <taxon>Pseudomonadati</taxon>
        <taxon>Pseudomonadota</taxon>
        <taxon>Alphaproteobacteria</taxon>
        <taxon>Hyphomicrobiales</taxon>
        <taxon>Phyllobacteriaceae</taxon>
        <taxon>Mesorhizobium</taxon>
    </lineage>
</organism>
<evidence type="ECO:0000313" key="3">
    <source>
        <dbReference type="Proteomes" id="UP000045285"/>
    </source>
</evidence>
<evidence type="ECO:0000313" key="1">
    <source>
        <dbReference type="EMBL" id="CDX18372.1"/>
    </source>
</evidence>
<proteinExistence type="predicted"/>